<dbReference type="RefSeq" id="WP_080842125.1">
    <property type="nucleotide sequence ID" value="NZ_LT009723.1"/>
</dbReference>
<accession>A0A1S7PER3</accession>
<organism evidence="3 4">
    <name type="scientific">Agrobacterium tomkonis CFBP 6623</name>
    <dbReference type="NCBI Taxonomy" id="1183432"/>
    <lineage>
        <taxon>Bacteria</taxon>
        <taxon>Pseudomonadati</taxon>
        <taxon>Pseudomonadota</taxon>
        <taxon>Alphaproteobacteria</taxon>
        <taxon>Hyphomicrobiales</taxon>
        <taxon>Rhizobiaceae</taxon>
        <taxon>Rhizobium/Agrobacterium group</taxon>
        <taxon>Agrobacterium</taxon>
        <taxon>Agrobacterium tumefaciens complex</taxon>
    </lineage>
</organism>
<keyword evidence="1" id="KW-0175">Coiled coil</keyword>
<protein>
    <recommendedName>
        <fullName evidence="5">Portal protein</fullName>
    </recommendedName>
</protein>
<dbReference type="Proteomes" id="UP000191988">
    <property type="component" value="Unassembled WGS sequence"/>
</dbReference>
<dbReference type="STRING" id="1183432.AGR3A_Cc250140"/>
<dbReference type="InterPro" id="IPR032427">
    <property type="entry name" value="P22_portal"/>
</dbReference>
<sequence>MFDLAADDGSVRKTRYNSPIPSDTPALSRPQRGNSLDNAKHVALHHRLLNFYTLELDRQYENRRDMAVDADFYDNIQWTEEQAATLQARGQVPLVFNVTATTVDWVIGTEKRSRTDFKVLPRRKEDGKPAQRKSELLKYLADVNKTKFHVSRAFEDAAKVGLGWIEDGYQGDDEGEPLFSRYESWRNMLWDSASVELDLTDARYVFRTKWVDLDVAKAMFPKRKGMLERSVDDSDNFAMIDSYGDEPMDGPENESQGRGDGTYIADRVTGYRRRRVRIIEMWFKMPVTADKISGGTFAGELFDPASPGHQEAVDDGDGEVVKRPTMRMYVALFTTAGMLWLSPSPYRHNRYPFTPIWNKRRDRDNMPYGLVRNIRDIQSDINKRAAKALHILSSNKIIMEDGAVDDVEELRDEAANPDAIIVKKRGYELKLDTDRELGQWHLELMSRNIQMVQQVGGVTDENLGRSTNAVSGIAIQARQEQGALATAKLFDNYRLAQQIRGEKELANIEQFMSEEKQFRITNMRGSPEYITVNDGLPENSIVRTKADYVIDEDDWRASVRQAQVESLLELLTTLAPVNPQIAIVLMDLVVEAMDIPQREEIVKRIRQVTGMKDPDADETAPSPEDQAKEQAAAQQQRLAIETTMAQLRKLLSEAEKNEAQAADMKARTVSANVGSQRSALEAAGMAGMAPGLADVADVILHESGFVSRTEGEETVAAAAQAQQVQAAQMAQQQPQQQQNPMAIGLG</sequence>
<evidence type="ECO:0008006" key="5">
    <source>
        <dbReference type="Google" id="ProtNLM"/>
    </source>
</evidence>
<dbReference type="EMBL" id="FBWK01000018">
    <property type="protein sequence ID" value="CUX20169.1"/>
    <property type="molecule type" value="Genomic_DNA"/>
</dbReference>
<feature type="coiled-coil region" evidence="1">
    <location>
        <begin position="637"/>
        <end position="667"/>
    </location>
</feature>
<keyword evidence="4" id="KW-1185">Reference proteome</keyword>
<dbReference type="Pfam" id="PF16510">
    <property type="entry name" value="P22_portal"/>
    <property type="match status" value="1"/>
</dbReference>
<feature type="region of interest" description="Disordered" evidence="2">
    <location>
        <begin position="606"/>
        <end position="635"/>
    </location>
</feature>
<reference evidence="4" key="1">
    <citation type="submission" date="2016-01" db="EMBL/GenBank/DDBJ databases">
        <authorList>
            <person name="Regsiter A."/>
            <person name="william w."/>
        </authorList>
    </citation>
    <scope>NUCLEOTIDE SEQUENCE [LARGE SCALE GENOMIC DNA]</scope>
    <source>
        <strain evidence="4">CFBP 6623</strain>
    </source>
</reference>
<name>A0A1S7PER3_9HYPH</name>
<gene>
    <name evidence="3" type="ORF">AGR3A_Cc250140</name>
</gene>
<evidence type="ECO:0000313" key="4">
    <source>
        <dbReference type="Proteomes" id="UP000191988"/>
    </source>
</evidence>
<evidence type="ECO:0000256" key="1">
    <source>
        <dbReference type="SAM" id="Coils"/>
    </source>
</evidence>
<evidence type="ECO:0000313" key="3">
    <source>
        <dbReference type="EMBL" id="CUX20169.1"/>
    </source>
</evidence>
<evidence type="ECO:0000256" key="2">
    <source>
        <dbReference type="SAM" id="MobiDB-lite"/>
    </source>
</evidence>
<dbReference type="AlphaFoldDB" id="A0A1S7PER3"/>
<proteinExistence type="predicted"/>
<feature type="region of interest" description="Disordered" evidence="2">
    <location>
        <begin position="1"/>
        <end position="34"/>
    </location>
</feature>